<feature type="signal peptide" evidence="3">
    <location>
        <begin position="1"/>
        <end position="45"/>
    </location>
</feature>
<dbReference type="InterPro" id="IPR006311">
    <property type="entry name" value="TAT_signal"/>
</dbReference>
<dbReference type="Pfam" id="PF02275">
    <property type="entry name" value="CBAH"/>
    <property type="match status" value="1"/>
</dbReference>
<dbReference type="AlphaFoldDB" id="A0AAQ1GKQ6"/>
<comment type="caution">
    <text evidence="5">The sequence shown here is derived from an EMBL/GenBank/DDBJ whole genome shotgun (WGS) entry which is preliminary data.</text>
</comment>
<feature type="domain" description="Choloylglycine hydrolase/NAAA C-terminal" evidence="4">
    <location>
        <begin position="53"/>
        <end position="351"/>
    </location>
</feature>
<organism evidence="5 6">
    <name type="scientific">Paraburkholderia tropica</name>
    <dbReference type="NCBI Taxonomy" id="92647"/>
    <lineage>
        <taxon>Bacteria</taxon>
        <taxon>Pseudomonadati</taxon>
        <taxon>Pseudomonadota</taxon>
        <taxon>Betaproteobacteria</taxon>
        <taxon>Burkholderiales</taxon>
        <taxon>Burkholderiaceae</taxon>
        <taxon>Paraburkholderia</taxon>
    </lineage>
</organism>
<accession>A0AAQ1GKQ6</accession>
<gene>
    <name evidence="5" type="ORF">SAMN05216550_11822</name>
</gene>
<sequence>MSRFTPSTPASSASPLSAESRLTRRALSPVAALAAAAALACTAFALSPLAEACTRALYVGDSGLVITGRTMDWSEDMRSNLWVFPAGIERTGEAGPKSPRWRSKYGSVVVSGYDIGSVDGMNERGLVANALYLAETDYGKPDSGRPPMAISLWAQYVLDRYATVSEAVDALGKEPFQIIAPPLPGGKPVSIHLSLSDASGDSAILEYLDGKLVIHHGKPYKIMTNSPIYSEQLALDTYWKSVGGLSFLPGTNRAADRFVRASFLLDAIPKSPDPNYMAGVPQQNGAFQQVASVMSVMRSVSVPLGIRTPETPNLSSTIWRTVADQTDLVYYFDSATRPDTFWVSLRKLDLKPGAPVLKLTIDSGQMFSGETADKFVATPSFTFMPAPPP</sequence>
<dbReference type="PANTHER" id="PTHR35527">
    <property type="entry name" value="CHOLOYLGLYCINE HYDROLASE"/>
    <property type="match status" value="1"/>
</dbReference>
<dbReference type="SUPFAM" id="SSF56235">
    <property type="entry name" value="N-terminal nucleophile aminohydrolases (Ntn hydrolases)"/>
    <property type="match status" value="1"/>
</dbReference>
<dbReference type="Proteomes" id="UP000183529">
    <property type="component" value="Unassembled WGS sequence"/>
</dbReference>
<dbReference type="RefSeq" id="WP_080180341.1">
    <property type="nucleotide sequence ID" value="NZ_CADFGN010000004.1"/>
</dbReference>
<reference evidence="5 6" key="1">
    <citation type="submission" date="2016-10" db="EMBL/GenBank/DDBJ databases">
        <authorList>
            <person name="Varghese N."/>
            <person name="Submissions S."/>
        </authorList>
    </citation>
    <scope>NUCLEOTIDE SEQUENCE [LARGE SCALE GENOMIC DNA]</scope>
    <source>
        <strain evidence="5 6">LMG 22274</strain>
    </source>
</reference>
<evidence type="ECO:0000256" key="2">
    <source>
        <dbReference type="ARBA" id="ARBA00022801"/>
    </source>
</evidence>
<dbReference type="InterPro" id="IPR052193">
    <property type="entry name" value="Peptidase_C59"/>
</dbReference>
<name>A0AAQ1GKQ6_9BURK</name>
<protein>
    <submittedName>
        <fullName evidence="5">Choloylglycine hydrolase</fullName>
    </submittedName>
</protein>
<dbReference type="PROSITE" id="PS51318">
    <property type="entry name" value="TAT"/>
    <property type="match status" value="1"/>
</dbReference>
<evidence type="ECO:0000256" key="3">
    <source>
        <dbReference type="SAM" id="SignalP"/>
    </source>
</evidence>
<dbReference type="EMBL" id="FNZM01000018">
    <property type="protein sequence ID" value="SEK09645.1"/>
    <property type="molecule type" value="Genomic_DNA"/>
</dbReference>
<proteinExistence type="inferred from homology"/>
<evidence type="ECO:0000313" key="6">
    <source>
        <dbReference type="Proteomes" id="UP000183529"/>
    </source>
</evidence>
<keyword evidence="2 5" id="KW-0378">Hydrolase</keyword>
<keyword evidence="3" id="KW-0732">Signal</keyword>
<dbReference type="PANTHER" id="PTHR35527:SF2">
    <property type="entry name" value="HYDROLASE"/>
    <property type="match status" value="1"/>
</dbReference>
<dbReference type="Gene3D" id="3.60.60.10">
    <property type="entry name" value="Penicillin V Acylase, Chain A"/>
    <property type="match status" value="1"/>
</dbReference>
<feature type="chain" id="PRO_5043021475" evidence="3">
    <location>
        <begin position="46"/>
        <end position="389"/>
    </location>
</feature>
<evidence type="ECO:0000256" key="1">
    <source>
        <dbReference type="ARBA" id="ARBA00006625"/>
    </source>
</evidence>
<comment type="similarity">
    <text evidence="1">Belongs to the peptidase C59 family.</text>
</comment>
<evidence type="ECO:0000259" key="4">
    <source>
        <dbReference type="Pfam" id="PF02275"/>
    </source>
</evidence>
<dbReference type="GO" id="GO:0016787">
    <property type="term" value="F:hydrolase activity"/>
    <property type="evidence" value="ECO:0007669"/>
    <property type="project" value="UniProtKB-KW"/>
</dbReference>
<dbReference type="InterPro" id="IPR029055">
    <property type="entry name" value="Ntn_hydrolases_N"/>
</dbReference>
<dbReference type="InterPro" id="IPR029132">
    <property type="entry name" value="CBAH/NAAA_C"/>
</dbReference>
<dbReference type="CDD" id="cd01902">
    <property type="entry name" value="Ntn_CGH"/>
    <property type="match status" value="1"/>
</dbReference>
<evidence type="ECO:0000313" key="5">
    <source>
        <dbReference type="EMBL" id="SEK09645.1"/>
    </source>
</evidence>